<dbReference type="Proteomes" id="UP000194280">
    <property type="component" value="Unassembled WGS sequence"/>
</dbReference>
<dbReference type="EMBL" id="MUNK01000017">
    <property type="protein sequence ID" value="OTA37707.1"/>
    <property type="molecule type" value="Genomic_DNA"/>
</dbReference>
<dbReference type="OrthoDB" id="498204at2759"/>
<feature type="compositionally biased region" description="Polar residues" evidence="1">
    <location>
        <begin position="166"/>
        <end position="183"/>
    </location>
</feature>
<keyword evidence="4" id="KW-1185">Reference proteome</keyword>
<evidence type="ECO:0000256" key="1">
    <source>
        <dbReference type="SAM" id="MobiDB-lite"/>
    </source>
</evidence>
<evidence type="ECO:0000313" key="4">
    <source>
        <dbReference type="Proteomes" id="UP000194280"/>
    </source>
</evidence>
<evidence type="ECO:0000313" key="3">
    <source>
        <dbReference type="EMBL" id="OTA37707.1"/>
    </source>
</evidence>
<dbReference type="PANTHER" id="PTHR13847:SF185">
    <property type="entry name" value="FAD DEPENDENT OXIDOREDUCTASE SUPERFAMILY (AFU_ORTHOLOGUE AFUA_3G02360)"/>
    <property type="match status" value="1"/>
</dbReference>
<evidence type="ECO:0000259" key="2">
    <source>
        <dbReference type="Pfam" id="PF01266"/>
    </source>
</evidence>
<reference evidence="3 4" key="1">
    <citation type="submission" date="2017-01" db="EMBL/GenBank/DDBJ databases">
        <title>The recent genome duplication of the halophilic yeast Hortaea werneckii: insights from long-read sequencing.</title>
        <authorList>
            <person name="Sinha S."/>
            <person name="Flibotte S."/>
            <person name="Neira M."/>
            <person name="Lenassi M."/>
            <person name="Gostincar C."/>
            <person name="Stajich J.E."/>
            <person name="Nislow C.E."/>
        </authorList>
    </citation>
    <scope>NUCLEOTIDE SEQUENCE [LARGE SCALE GENOMIC DNA]</scope>
    <source>
        <strain evidence="3 4">EXF-2000</strain>
    </source>
</reference>
<dbReference type="InParanoid" id="A0A1Z5TNV7"/>
<organism evidence="3 4">
    <name type="scientific">Hortaea werneckii EXF-2000</name>
    <dbReference type="NCBI Taxonomy" id="1157616"/>
    <lineage>
        <taxon>Eukaryota</taxon>
        <taxon>Fungi</taxon>
        <taxon>Dikarya</taxon>
        <taxon>Ascomycota</taxon>
        <taxon>Pezizomycotina</taxon>
        <taxon>Dothideomycetes</taxon>
        <taxon>Dothideomycetidae</taxon>
        <taxon>Mycosphaerellales</taxon>
        <taxon>Teratosphaeriaceae</taxon>
        <taxon>Hortaea</taxon>
    </lineage>
</organism>
<protein>
    <recommendedName>
        <fullName evidence="2">FAD dependent oxidoreductase domain-containing protein</fullName>
    </recommendedName>
</protein>
<dbReference type="AlphaFoldDB" id="A0A1Z5TNV7"/>
<dbReference type="GO" id="GO:0042147">
    <property type="term" value="P:retrograde transport, endosome to Golgi"/>
    <property type="evidence" value="ECO:0007669"/>
    <property type="project" value="TreeGrafter"/>
</dbReference>
<dbReference type="Gene3D" id="3.30.9.10">
    <property type="entry name" value="D-Amino Acid Oxidase, subunit A, domain 2"/>
    <property type="match status" value="1"/>
</dbReference>
<dbReference type="PANTHER" id="PTHR13847">
    <property type="entry name" value="SARCOSINE DEHYDROGENASE-RELATED"/>
    <property type="match status" value="1"/>
</dbReference>
<feature type="domain" description="FAD dependent oxidoreductase" evidence="2">
    <location>
        <begin position="83"/>
        <end position="474"/>
    </location>
</feature>
<dbReference type="SUPFAM" id="SSF51971">
    <property type="entry name" value="Nucleotide-binding domain"/>
    <property type="match status" value="1"/>
</dbReference>
<proteinExistence type="predicted"/>
<dbReference type="VEuPathDB" id="FungiDB:BTJ68_02472"/>
<feature type="region of interest" description="Disordered" evidence="1">
    <location>
        <begin position="158"/>
        <end position="183"/>
    </location>
</feature>
<dbReference type="GO" id="GO:0005829">
    <property type="term" value="C:cytosol"/>
    <property type="evidence" value="ECO:0007669"/>
    <property type="project" value="GOC"/>
</dbReference>
<dbReference type="GO" id="GO:0005770">
    <property type="term" value="C:late endosome"/>
    <property type="evidence" value="ECO:0007669"/>
    <property type="project" value="TreeGrafter"/>
</dbReference>
<dbReference type="InterPro" id="IPR036188">
    <property type="entry name" value="FAD/NAD-bd_sf"/>
</dbReference>
<sequence length="489" mass="52479">MIDDQAIKLFELLLCKIDCLLSEIEVGEVSSADCDVAGVGLFELAERAFASLHSNTMADEVPMEDAQRVFSTFTNPAETQSTVIVGAGIIGCATAYYLSHSGHTKPDTIHLVEASPEMFASASGKSAGFCASDWFGPATASLGALSFKLHKELAEENNGKERWGYSRSTGTSLTEGSQQSGSTGYDWLREGGSRADAAGVHKFAGDNEGPAWLRRRQGDSLELISEDDSVAQVDPLRLSQFLLRQSLLKGVRLHQPVRPIKVSKDHDGEMSALRVRHESGADHKIPCTRLLITAGAWTGKVFDDLFPYAKVDLGVSQLAGHSVVVKSPRWTQEHEAQGCHALFTTMRAGFSPEIFSRIGGEIYVAGLNDPSLPLPDSPTDAKIDQASIDELKAVSEKLLGNDGTDVSDLQVVREGLCFRPITTRGTPLLTRIPDERLGGIETRMAPEGGVFVSAGHGPWGISHSLGTGKVMAEMIEGTNLSADTSRLGI</sequence>
<comment type="caution">
    <text evidence="3">The sequence shown here is derived from an EMBL/GenBank/DDBJ whole genome shotgun (WGS) entry which is preliminary data.</text>
</comment>
<dbReference type="Pfam" id="PF01266">
    <property type="entry name" value="DAO"/>
    <property type="match status" value="1"/>
</dbReference>
<dbReference type="STRING" id="1157616.A0A1Z5TNV7"/>
<name>A0A1Z5TNV7_HORWE</name>
<dbReference type="Gene3D" id="3.50.50.60">
    <property type="entry name" value="FAD/NAD(P)-binding domain"/>
    <property type="match status" value="1"/>
</dbReference>
<dbReference type="InterPro" id="IPR006076">
    <property type="entry name" value="FAD-dep_OxRdtase"/>
</dbReference>
<accession>A0A1Z5TNV7</accession>
<gene>
    <name evidence="3" type="ORF">BTJ68_02472</name>
</gene>